<keyword evidence="4 6" id="KW-1133">Transmembrane helix</keyword>
<name>A0A518K3D0_9BACT</name>
<keyword evidence="5 6" id="KW-0472">Membrane</keyword>
<dbReference type="GO" id="GO:0005886">
    <property type="term" value="C:plasma membrane"/>
    <property type="evidence" value="ECO:0007669"/>
    <property type="project" value="UniProtKB-SubCell"/>
</dbReference>
<reference evidence="7 8" key="1">
    <citation type="submission" date="2019-02" db="EMBL/GenBank/DDBJ databases">
        <title>Deep-cultivation of Planctomycetes and their phenomic and genomic characterization uncovers novel biology.</title>
        <authorList>
            <person name="Wiegand S."/>
            <person name="Jogler M."/>
            <person name="Boedeker C."/>
            <person name="Pinto D."/>
            <person name="Vollmers J."/>
            <person name="Rivas-Marin E."/>
            <person name="Kohn T."/>
            <person name="Peeters S.H."/>
            <person name="Heuer A."/>
            <person name="Rast P."/>
            <person name="Oberbeckmann S."/>
            <person name="Bunk B."/>
            <person name="Jeske O."/>
            <person name="Meyerdierks A."/>
            <person name="Storesund J.E."/>
            <person name="Kallscheuer N."/>
            <person name="Luecker S."/>
            <person name="Lage O.M."/>
            <person name="Pohl T."/>
            <person name="Merkel B.J."/>
            <person name="Hornburger P."/>
            <person name="Mueller R.-W."/>
            <person name="Bruemmer F."/>
            <person name="Labrenz M."/>
            <person name="Spormann A.M."/>
            <person name="Op den Camp H."/>
            <person name="Overmann J."/>
            <person name="Amann R."/>
            <person name="Jetten M.S.M."/>
            <person name="Mascher T."/>
            <person name="Medema M.H."/>
            <person name="Devos D.P."/>
            <person name="Kaster A.-K."/>
            <person name="Ovreas L."/>
            <person name="Rohde M."/>
            <person name="Galperin M.Y."/>
            <person name="Jogler C."/>
        </authorList>
    </citation>
    <scope>NUCLEOTIDE SEQUENCE [LARGE SCALE GENOMIC DNA]</scope>
    <source>
        <strain evidence="7 8">Spa11</strain>
    </source>
</reference>
<dbReference type="InterPro" id="IPR050833">
    <property type="entry name" value="Poly_Biosynth_Transport"/>
</dbReference>
<dbReference type="EMBL" id="CP036349">
    <property type="protein sequence ID" value="QDV72318.1"/>
    <property type="molecule type" value="Genomic_DNA"/>
</dbReference>
<sequence length="505" mass="53425">MNQANLLLLNTGATFARMAASVVLGLWTTRIAYQELGREGFGAYAAALAVVMLLPVLLEAFSSSAQRHIAYAIGAADADEVHKVSGTFVTLSLAAAAVFAAVIFTAAPLLSAPLQAAPPHADRLSAALVWIGVMTSFVIAQAPYRSYLIARQSIALLTGFEMLESIARFGAAAMLLWKVGPTIVDYARYTTIAVGIPTMFVLAWCTIRYSACRPTTPTRVGLIAAMGAWITLGLAGWKLRTQGVQVAINTLYGAAETASYNVGLQLALYQNNLSSAVYRAVRPATISAQGRGKTQHVRQLAISSSKLISIGTLIAAGPLLFETRTILTYWIGEAPDDMVTMARLLVGWIALKDLSIGHLTAIHADGRVARHEALVLGIDLVALTAGCAAAISGAPVWVLPMAAMLAVIGHGVMRVMLYSDVAALTPRDWASSVLAPWASVAAGVAIVSALLIGLLEPTVTRLVLVVAGTALVSAFMTYIVVFDAEERRRLWEAVQGARRRLSGIS</sequence>
<dbReference type="PANTHER" id="PTHR30250:SF26">
    <property type="entry name" value="PSMA PROTEIN"/>
    <property type="match status" value="1"/>
</dbReference>
<dbReference type="AlphaFoldDB" id="A0A518K3D0"/>
<protein>
    <recommendedName>
        <fullName evidence="9">Polysaccharide biosynthesis protein</fullName>
    </recommendedName>
</protein>
<proteinExistence type="predicted"/>
<feature type="transmembrane region" description="Helical" evidence="6">
    <location>
        <begin position="429"/>
        <end position="455"/>
    </location>
</feature>
<feature type="transmembrane region" description="Helical" evidence="6">
    <location>
        <begin position="300"/>
        <end position="321"/>
    </location>
</feature>
<keyword evidence="2" id="KW-1003">Cell membrane</keyword>
<feature type="transmembrane region" description="Helical" evidence="6">
    <location>
        <begin position="88"/>
        <end position="112"/>
    </location>
</feature>
<keyword evidence="8" id="KW-1185">Reference proteome</keyword>
<evidence type="ECO:0000256" key="3">
    <source>
        <dbReference type="ARBA" id="ARBA00022692"/>
    </source>
</evidence>
<feature type="transmembrane region" description="Helical" evidence="6">
    <location>
        <begin position="461"/>
        <end position="481"/>
    </location>
</feature>
<feature type="transmembrane region" description="Helical" evidence="6">
    <location>
        <begin position="189"/>
        <end position="209"/>
    </location>
</feature>
<keyword evidence="3 6" id="KW-0812">Transmembrane</keyword>
<evidence type="ECO:0000256" key="6">
    <source>
        <dbReference type="SAM" id="Phobius"/>
    </source>
</evidence>
<feature type="transmembrane region" description="Helical" evidence="6">
    <location>
        <begin position="124"/>
        <end position="142"/>
    </location>
</feature>
<dbReference type="PANTHER" id="PTHR30250">
    <property type="entry name" value="PST FAMILY PREDICTED COLANIC ACID TRANSPORTER"/>
    <property type="match status" value="1"/>
</dbReference>
<evidence type="ECO:0000256" key="4">
    <source>
        <dbReference type="ARBA" id="ARBA00022989"/>
    </source>
</evidence>
<evidence type="ECO:0000256" key="5">
    <source>
        <dbReference type="ARBA" id="ARBA00023136"/>
    </source>
</evidence>
<feature type="transmembrane region" description="Helical" evidence="6">
    <location>
        <begin position="41"/>
        <end position="61"/>
    </location>
</feature>
<accession>A0A518K3D0</accession>
<dbReference type="KEGG" id="bmei:Spa11_04920"/>
<evidence type="ECO:0000313" key="8">
    <source>
        <dbReference type="Proteomes" id="UP000316426"/>
    </source>
</evidence>
<comment type="subcellular location">
    <subcellularLocation>
        <location evidence="1">Cell membrane</location>
        <topology evidence="1">Multi-pass membrane protein</topology>
    </subcellularLocation>
</comment>
<dbReference type="RefSeq" id="WP_145106700.1">
    <property type="nucleotide sequence ID" value="NZ_CP036349.1"/>
</dbReference>
<feature type="transmembrane region" description="Helical" evidence="6">
    <location>
        <begin position="154"/>
        <end position="177"/>
    </location>
</feature>
<evidence type="ECO:0000256" key="2">
    <source>
        <dbReference type="ARBA" id="ARBA00022475"/>
    </source>
</evidence>
<gene>
    <name evidence="7" type="ORF">Spa11_04920</name>
</gene>
<feature type="transmembrane region" description="Helical" evidence="6">
    <location>
        <begin position="397"/>
        <end position="417"/>
    </location>
</feature>
<dbReference type="Proteomes" id="UP000316426">
    <property type="component" value="Chromosome"/>
</dbReference>
<evidence type="ECO:0000313" key="7">
    <source>
        <dbReference type="EMBL" id="QDV72318.1"/>
    </source>
</evidence>
<organism evidence="7 8">
    <name type="scientific">Botrimarina mediterranea</name>
    <dbReference type="NCBI Taxonomy" id="2528022"/>
    <lineage>
        <taxon>Bacteria</taxon>
        <taxon>Pseudomonadati</taxon>
        <taxon>Planctomycetota</taxon>
        <taxon>Planctomycetia</taxon>
        <taxon>Pirellulales</taxon>
        <taxon>Lacipirellulaceae</taxon>
        <taxon>Botrimarina</taxon>
    </lineage>
</organism>
<evidence type="ECO:0008006" key="9">
    <source>
        <dbReference type="Google" id="ProtNLM"/>
    </source>
</evidence>
<evidence type="ECO:0000256" key="1">
    <source>
        <dbReference type="ARBA" id="ARBA00004651"/>
    </source>
</evidence>